<evidence type="ECO:0000256" key="1">
    <source>
        <dbReference type="ARBA" id="ARBA00022448"/>
    </source>
</evidence>
<comment type="function">
    <text evidence="8">Subunit b, of the mitochondrial membrane ATP synthase complex (F(1)F(0) ATP synthase or Complex V) that produces ATP from ADP in the presence of a proton gradient across the membrane which is generated by electron transport complexes of the respiratory chain. ATP synthase complex consist of a soluble F(1) head domain - the catalytic core - and a membrane F(1) domain - the membrane proton channel. These two domains are linked by a central stalk rotating inside the F(1) region and a stationary peripheral stalk. During catalysis, ATP synthesis in the catalytic domain of F(1) is coupled via a rotary mechanism of the central stalk subunits to proton translocation. In vivo, can only synthesize ATP although its ATP hydrolase activity can be activated artificially in vitro. Part of the complex F(0) domain. Part of the complex F(0) domain and the peripheric stalk, which acts as a stator to hold the catalytic alpha(3)beta(3) subcomplex and subunit a/ATP6 static relative to the rotary elements.</text>
</comment>
<evidence type="ECO:0000256" key="4">
    <source>
        <dbReference type="ARBA" id="ARBA00022792"/>
    </source>
</evidence>
<dbReference type="PANTHER" id="PTHR12733">
    <property type="entry name" value="MITOCHONDRIAL ATP SYNTHASE B CHAIN"/>
    <property type="match status" value="1"/>
</dbReference>
<evidence type="ECO:0000256" key="3">
    <source>
        <dbReference type="ARBA" id="ARBA00022781"/>
    </source>
</evidence>
<proteinExistence type="inferred from homology"/>
<reference evidence="9 10" key="1">
    <citation type="journal article" date="2018" name="Mol. Biol. Evol.">
        <title>Broad Genomic Sampling Reveals a Smut Pathogenic Ancestry of the Fungal Clade Ustilaginomycotina.</title>
        <authorList>
            <person name="Kijpornyongpan T."/>
            <person name="Mondo S.J."/>
            <person name="Barry K."/>
            <person name="Sandor L."/>
            <person name="Lee J."/>
            <person name="Lipzen A."/>
            <person name="Pangilinan J."/>
            <person name="LaButti K."/>
            <person name="Hainaut M."/>
            <person name="Henrissat B."/>
            <person name="Grigoriev I.V."/>
            <person name="Spatafora J.W."/>
            <person name="Aime M.C."/>
        </authorList>
    </citation>
    <scope>NUCLEOTIDE SEQUENCE [LARGE SCALE GENOMIC DNA]</scope>
    <source>
        <strain evidence="9 10">MCA 4718</strain>
    </source>
</reference>
<dbReference type="RefSeq" id="XP_025347191.1">
    <property type="nucleotide sequence ID" value="XM_025492755.1"/>
</dbReference>
<comment type="subunit">
    <text evidence="8">F-type ATPases have 2 components, CF(1) - the catalytic core - and CF(0) - the membrane proton channel. In yeast, the dimeric form of ATP synthase consists of 17 polypeptides: alpha, beta, gamma, delta, epsilon, 4 (B), 5 (OSCP), 6 (A), 8, 9 (C), d, E (Tim11), f, g, h, i/j and k.</text>
</comment>
<keyword evidence="10" id="KW-1185">Reference proteome</keyword>
<keyword evidence="7 8" id="KW-0472">Membrane</keyword>
<dbReference type="Gene3D" id="1.20.5.2210">
    <property type="match status" value="1"/>
</dbReference>
<dbReference type="GO" id="GO:0005743">
    <property type="term" value="C:mitochondrial inner membrane"/>
    <property type="evidence" value="ECO:0007669"/>
    <property type="project" value="UniProtKB-SubCell"/>
</dbReference>
<keyword evidence="2 8" id="KW-0138">CF(0)</keyword>
<keyword evidence="1 8" id="KW-0813">Transport</keyword>
<keyword evidence="3 8" id="KW-0375">Hydrogen ion transport</keyword>
<dbReference type="PANTHER" id="PTHR12733:SF3">
    <property type="entry name" value="ATP SYNTHASE F(0) COMPLEX SUBUNIT B1, MITOCHONDRIAL"/>
    <property type="match status" value="1"/>
</dbReference>
<evidence type="ECO:0000313" key="9">
    <source>
        <dbReference type="EMBL" id="PWN20031.1"/>
    </source>
</evidence>
<keyword evidence="6 8" id="KW-0496">Mitochondrion</keyword>
<comment type="similarity">
    <text evidence="8">Belongs to the eukaryotic ATPase B chain family.</text>
</comment>
<dbReference type="InterPro" id="IPR013837">
    <property type="entry name" value="ATP_synth_F0_suB"/>
</dbReference>
<accession>A0A316U6E2</accession>
<dbReference type="STRING" id="1684307.A0A316U6E2"/>
<dbReference type="Pfam" id="PF05405">
    <property type="entry name" value="Mt_ATP-synt_B"/>
    <property type="match status" value="1"/>
</dbReference>
<gene>
    <name evidence="9" type="ORF">BCV69DRAFT_283555</name>
</gene>
<organism evidence="9 10">
    <name type="scientific">Pseudomicrostroma glucosiphilum</name>
    <dbReference type="NCBI Taxonomy" id="1684307"/>
    <lineage>
        <taxon>Eukaryota</taxon>
        <taxon>Fungi</taxon>
        <taxon>Dikarya</taxon>
        <taxon>Basidiomycota</taxon>
        <taxon>Ustilaginomycotina</taxon>
        <taxon>Exobasidiomycetes</taxon>
        <taxon>Microstromatales</taxon>
        <taxon>Microstromatales incertae sedis</taxon>
        <taxon>Pseudomicrostroma</taxon>
    </lineage>
</organism>
<dbReference type="EMBL" id="KZ819329">
    <property type="protein sequence ID" value="PWN20031.1"/>
    <property type="molecule type" value="Genomic_DNA"/>
</dbReference>
<evidence type="ECO:0000256" key="7">
    <source>
        <dbReference type="ARBA" id="ARBA00023136"/>
    </source>
</evidence>
<name>A0A316U6E2_9BASI</name>
<evidence type="ECO:0000313" key="10">
    <source>
        <dbReference type="Proteomes" id="UP000245942"/>
    </source>
</evidence>
<dbReference type="GO" id="GO:0046933">
    <property type="term" value="F:proton-transporting ATP synthase activity, rotational mechanism"/>
    <property type="evidence" value="ECO:0007669"/>
    <property type="project" value="TreeGrafter"/>
</dbReference>
<dbReference type="Proteomes" id="UP000245942">
    <property type="component" value="Unassembled WGS sequence"/>
</dbReference>
<evidence type="ECO:0000256" key="5">
    <source>
        <dbReference type="ARBA" id="ARBA00023065"/>
    </source>
</evidence>
<sequence>MSSFRLAAQRLPAAALRPALARPMMARIAPAAPMAVRLYSDKPTPEAKASSFIDSLPGNSLVAKTTWITLGTGLSAVAISKELYVANEESVILAGFLIFTVLVGRMIAKPYGQWADGQIEKVKDILNSAREQHTKAVQTRIDSVEQQKDVVSHTKALFDAAKETAENEAAAFELRQRTELASEVKAVLDSWVRYEGQQREEEQRQLARSVIEKVTASLRDEKTQKQILDDAVAEIEQLVKNKAI</sequence>
<comment type="subcellular location">
    <subcellularLocation>
        <location evidence="8">Mitochondrion</location>
    </subcellularLocation>
    <subcellularLocation>
        <location evidence="8">Mitochondrion inner membrane</location>
    </subcellularLocation>
</comment>
<keyword evidence="5 8" id="KW-0406">Ion transport</keyword>
<evidence type="ECO:0000256" key="2">
    <source>
        <dbReference type="ARBA" id="ARBA00022547"/>
    </source>
</evidence>
<keyword evidence="4 8" id="KW-0999">Mitochondrion inner membrane</keyword>
<dbReference type="SUPFAM" id="SSF161060">
    <property type="entry name" value="ATP synthase B chain-like"/>
    <property type="match status" value="1"/>
</dbReference>
<dbReference type="GeneID" id="37014489"/>
<protein>
    <recommendedName>
        <fullName evidence="8">ATP synthase subunit 4</fullName>
    </recommendedName>
</protein>
<dbReference type="GO" id="GO:0045259">
    <property type="term" value="C:proton-transporting ATP synthase complex"/>
    <property type="evidence" value="ECO:0007669"/>
    <property type="project" value="UniProtKB-KW"/>
</dbReference>
<dbReference type="FunFam" id="1.20.5.2210:FF:000002">
    <property type="entry name" value="ATP synthase subunit 4 mitochondrial"/>
    <property type="match status" value="1"/>
</dbReference>
<evidence type="ECO:0000256" key="6">
    <source>
        <dbReference type="ARBA" id="ARBA00023128"/>
    </source>
</evidence>
<dbReference type="OrthoDB" id="67388at2759"/>
<dbReference type="AlphaFoldDB" id="A0A316U6E2"/>
<dbReference type="InterPro" id="IPR008688">
    <property type="entry name" value="ATP_synth_Bsub_B/MI25"/>
</dbReference>
<evidence type="ECO:0000256" key="8">
    <source>
        <dbReference type="RuleBase" id="RU368017"/>
    </source>
</evidence>